<dbReference type="EMBL" id="LT906465">
    <property type="protein sequence ID" value="SNV48594.1"/>
    <property type="molecule type" value="Genomic_DNA"/>
</dbReference>
<accession>A0A239XRE1</accession>
<keyword evidence="5" id="KW-0675">Receptor</keyword>
<evidence type="ECO:0000313" key="6">
    <source>
        <dbReference type="Proteomes" id="UP000215196"/>
    </source>
</evidence>
<gene>
    <name evidence="5" type="ORF">SAMEA4412677_01943</name>
</gene>
<name>A0A239XRE1_9FLAO</name>
<dbReference type="RefSeq" id="WP_095072786.1">
    <property type="nucleotide sequence ID" value="NZ_LT906465.1"/>
</dbReference>
<comment type="subcellular location">
    <subcellularLocation>
        <location evidence="1">Cell outer membrane</location>
    </subcellularLocation>
</comment>
<dbReference type="Pfam" id="PF14905">
    <property type="entry name" value="OMP_b-brl_3"/>
    <property type="match status" value="1"/>
</dbReference>
<evidence type="ECO:0000256" key="2">
    <source>
        <dbReference type="ARBA" id="ARBA00023136"/>
    </source>
</evidence>
<evidence type="ECO:0000313" key="5">
    <source>
        <dbReference type="EMBL" id="SNV48594.1"/>
    </source>
</evidence>
<dbReference type="Gene3D" id="2.40.170.20">
    <property type="entry name" value="TonB-dependent receptor, beta-barrel domain"/>
    <property type="match status" value="1"/>
</dbReference>
<sequence>MKNFITTVALLSGIVAFAQETPKRDSASTKNIEEVIVTKKVIQKKSDRLVFDVAASPVAKGNTAFNLLKETPLVSSADDKTLKIAGKSNAVIYINGKKTQMNADGLEAFLKNTPADNIAKIEVITLPGSEFNVEATDGVINIVLKKKMTDGTSGNFRMSSTQHKYNNQASSASLNYRKGKFAASGNVSYSDVIRPQDYLLMNGKGDEYNKSEGTVEGKDRDFGGYVNLDYEINDKNTVGVNYNGWFSKSPYLHSDFFNTVVARNQQGVLETHYNRSRNFGQNKDLNNSVNLNFEHKFDDKGSKLSLNGAYLNYVKDETNSNLTEIADAGNHFLALSSKFNQSTPQNIDNYSATADFTKIFKAFTLGLGGNFNKTKTDNDTYFENWNGTTYVKDDNQSNHFVYDEKISGLYLNAEKNITEKFSAKAGARVEFTDSYGEILGTTNNVKRNYTNILPTLSLNYNINQNNSLSYAFTSRVRRPSFWEINPVRIYLTKVNYIQNNPFLKASSVYNQELMYMYKSAYFLQVSNSYTKDAITQVPLQKVDENGVRTLRYIRTNYGTQNTFSANLGMNKAFFNQIWNANYAAGLNINSYKGTVNTDPITGEKFEDFIFNNTMAAPFLQLNNNIRLSAKKDLFLGINYFWMGKQRADLGYLNPIQRLDLSLKKIWNDWTFSFDMKDLFKTMKINIYDEQETGTYNRVSQYQYSQSAVLTVAYNFGNKKVQKTRNVQGAASDIKNRTGN</sequence>
<dbReference type="SUPFAM" id="SSF56935">
    <property type="entry name" value="Porins"/>
    <property type="match status" value="1"/>
</dbReference>
<dbReference type="InterPro" id="IPR036942">
    <property type="entry name" value="Beta-barrel_TonB_sf"/>
</dbReference>
<reference evidence="5 6" key="1">
    <citation type="submission" date="2017-06" db="EMBL/GenBank/DDBJ databases">
        <authorList>
            <consortium name="Pathogen Informatics"/>
        </authorList>
    </citation>
    <scope>NUCLEOTIDE SEQUENCE [LARGE SCALE GENOMIC DNA]</scope>
    <source>
        <strain evidence="5 6">NCTC13490</strain>
    </source>
</reference>
<proteinExistence type="predicted"/>
<dbReference type="InterPro" id="IPR041700">
    <property type="entry name" value="OMP_b-brl_3"/>
</dbReference>
<dbReference type="AlphaFoldDB" id="A0A239XRE1"/>
<dbReference type="GO" id="GO:0009279">
    <property type="term" value="C:cell outer membrane"/>
    <property type="evidence" value="ECO:0007669"/>
    <property type="project" value="UniProtKB-SubCell"/>
</dbReference>
<keyword evidence="2" id="KW-0472">Membrane</keyword>
<dbReference type="KEGG" id="ctak:4412677_01943"/>
<dbReference type="PANTHER" id="PTHR40980:SF4">
    <property type="entry name" value="TONB-DEPENDENT RECEPTOR-LIKE BETA-BARREL DOMAIN-CONTAINING PROTEIN"/>
    <property type="match status" value="1"/>
</dbReference>
<keyword evidence="6" id="KW-1185">Reference proteome</keyword>
<dbReference type="PANTHER" id="PTHR40980">
    <property type="entry name" value="PLUG DOMAIN-CONTAINING PROTEIN"/>
    <property type="match status" value="1"/>
</dbReference>
<evidence type="ECO:0000256" key="1">
    <source>
        <dbReference type="ARBA" id="ARBA00004442"/>
    </source>
</evidence>
<organism evidence="5 6">
    <name type="scientific">Chryseobacterium taklimakanense</name>
    <dbReference type="NCBI Taxonomy" id="536441"/>
    <lineage>
        <taxon>Bacteria</taxon>
        <taxon>Pseudomonadati</taxon>
        <taxon>Bacteroidota</taxon>
        <taxon>Flavobacteriia</taxon>
        <taxon>Flavobacteriales</taxon>
        <taxon>Weeksellaceae</taxon>
        <taxon>Chryseobacterium group</taxon>
        <taxon>Chryseobacterium</taxon>
    </lineage>
</organism>
<evidence type="ECO:0000259" key="4">
    <source>
        <dbReference type="Pfam" id="PF14905"/>
    </source>
</evidence>
<protein>
    <submittedName>
        <fullName evidence="5">Outer membrane receptor for Fe3+-dicitrate</fullName>
    </submittedName>
</protein>
<dbReference type="Proteomes" id="UP000215196">
    <property type="component" value="Chromosome 1"/>
</dbReference>
<evidence type="ECO:0000256" key="3">
    <source>
        <dbReference type="ARBA" id="ARBA00023237"/>
    </source>
</evidence>
<keyword evidence="3" id="KW-0998">Cell outer membrane</keyword>
<feature type="domain" description="Outer membrane protein beta-barrel" evidence="4">
    <location>
        <begin position="295"/>
        <end position="713"/>
    </location>
</feature>